<evidence type="ECO:0000259" key="1">
    <source>
        <dbReference type="Pfam" id="PF04993"/>
    </source>
</evidence>
<gene>
    <name evidence="2" type="ORF">J2851_001888</name>
</gene>
<dbReference type="Proteomes" id="UP000781958">
    <property type="component" value="Unassembled WGS sequence"/>
</dbReference>
<dbReference type="InterPro" id="IPR007076">
    <property type="entry name" value="TfoX_N"/>
</dbReference>
<dbReference type="EMBL" id="JAGINP010000005">
    <property type="protein sequence ID" value="MBP2292127.1"/>
    <property type="molecule type" value="Genomic_DNA"/>
</dbReference>
<dbReference type="SUPFAM" id="SSF159894">
    <property type="entry name" value="YgaC/TfoX-N like"/>
    <property type="match status" value="1"/>
</dbReference>
<dbReference type="RefSeq" id="WP_209765945.1">
    <property type="nucleotide sequence ID" value="NZ_JAGINP010000005.1"/>
</dbReference>
<protein>
    <submittedName>
        <fullName evidence="2">DNA transformation protein</fullName>
    </submittedName>
</protein>
<evidence type="ECO:0000313" key="2">
    <source>
        <dbReference type="EMBL" id="MBP2292127.1"/>
    </source>
</evidence>
<accession>A0ABS4SHS0</accession>
<keyword evidence="3" id="KW-1185">Reference proteome</keyword>
<name>A0ABS4SHS0_9PROT</name>
<sequence>MAPAPLSDFVQMVCESLAPLGDLAVRRMFGGYGLYCDGLFFAIVADEVLYFKADDGNRADYEALGLRPFKPSDDKPVTLAYYPPPESALDEPDELIRWARPALAAAARATALKGARKKTPAREPV</sequence>
<dbReference type="PANTHER" id="PTHR36121:SF1">
    <property type="entry name" value="PROTEIN SXY"/>
    <property type="match status" value="1"/>
</dbReference>
<proteinExistence type="predicted"/>
<feature type="domain" description="TfoX N-terminal" evidence="1">
    <location>
        <begin position="15"/>
        <end position="106"/>
    </location>
</feature>
<dbReference type="Gene3D" id="3.30.1460.30">
    <property type="entry name" value="YgaC/TfoX-N like chaperone"/>
    <property type="match status" value="1"/>
</dbReference>
<dbReference type="InterPro" id="IPR047525">
    <property type="entry name" value="TfoX-like"/>
</dbReference>
<reference evidence="2 3" key="1">
    <citation type="submission" date="2021-03" db="EMBL/GenBank/DDBJ databases">
        <title>Genomic Encyclopedia of Type Strains, Phase III (KMG-III): the genomes of soil and plant-associated and newly described type strains.</title>
        <authorList>
            <person name="Whitman W."/>
        </authorList>
    </citation>
    <scope>NUCLEOTIDE SEQUENCE [LARGE SCALE GENOMIC DNA]</scope>
    <source>
        <strain evidence="2 3">IMMIB AFH-6</strain>
    </source>
</reference>
<organism evidence="2 3">
    <name type="scientific">Azospirillum rugosum</name>
    <dbReference type="NCBI Taxonomy" id="416170"/>
    <lineage>
        <taxon>Bacteria</taxon>
        <taxon>Pseudomonadati</taxon>
        <taxon>Pseudomonadota</taxon>
        <taxon>Alphaproteobacteria</taxon>
        <taxon>Rhodospirillales</taxon>
        <taxon>Azospirillaceae</taxon>
        <taxon>Azospirillum</taxon>
    </lineage>
</organism>
<evidence type="ECO:0000313" key="3">
    <source>
        <dbReference type="Proteomes" id="UP000781958"/>
    </source>
</evidence>
<comment type="caution">
    <text evidence="2">The sequence shown here is derived from an EMBL/GenBank/DDBJ whole genome shotgun (WGS) entry which is preliminary data.</text>
</comment>
<dbReference type="Pfam" id="PF04993">
    <property type="entry name" value="TfoX_N"/>
    <property type="match status" value="1"/>
</dbReference>
<dbReference type="PANTHER" id="PTHR36121">
    <property type="entry name" value="PROTEIN SXY"/>
    <property type="match status" value="1"/>
</dbReference>